<accession>A0A0C2Y793</accession>
<evidence type="ECO:0008006" key="4">
    <source>
        <dbReference type="Google" id="ProtNLM"/>
    </source>
</evidence>
<gene>
    <name evidence="2" type="ORF">M413DRAFT_24845</name>
</gene>
<dbReference type="OrthoDB" id="2631350at2759"/>
<evidence type="ECO:0000256" key="1">
    <source>
        <dbReference type="SAM" id="MobiDB-lite"/>
    </source>
</evidence>
<evidence type="ECO:0000313" key="2">
    <source>
        <dbReference type="EMBL" id="KIM45703.1"/>
    </source>
</evidence>
<feature type="compositionally biased region" description="Basic residues" evidence="1">
    <location>
        <begin position="41"/>
        <end position="51"/>
    </location>
</feature>
<dbReference type="EMBL" id="KN831772">
    <property type="protein sequence ID" value="KIM45703.1"/>
    <property type="molecule type" value="Genomic_DNA"/>
</dbReference>
<reference evidence="3" key="2">
    <citation type="submission" date="2015-01" db="EMBL/GenBank/DDBJ databases">
        <title>Evolutionary Origins and Diversification of the Mycorrhizal Mutualists.</title>
        <authorList>
            <consortium name="DOE Joint Genome Institute"/>
            <consortium name="Mycorrhizal Genomics Consortium"/>
            <person name="Kohler A."/>
            <person name="Kuo A."/>
            <person name="Nagy L.G."/>
            <person name="Floudas D."/>
            <person name="Copeland A."/>
            <person name="Barry K.W."/>
            <person name="Cichocki N."/>
            <person name="Veneault-Fourrey C."/>
            <person name="LaButti K."/>
            <person name="Lindquist E.A."/>
            <person name="Lipzen A."/>
            <person name="Lundell T."/>
            <person name="Morin E."/>
            <person name="Murat C."/>
            <person name="Riley R."/>
            <person name="Ohm R."/>
            <person name="Sun H."/>
            <person name="Tunlid A."/>
            <person name="Henrissat B."/>
            <person name="Grigoriev I.V."/>
            <person name="Hibbett D.S."/>
            <person name="Martin F."/>
        </authorList>
    </citation>
    <scope>NUCLEOTIDE SEQUENCE [LARGE SCALE GENOMIC DNA]</scope>
    <source>
        <strain evidence="3">h7</strain>
    </source>
</reference>
<keyword evidence="3" id="KW-1185">Reference proteome</keyword>
<dbReference type="SUPFAM" id="SSF52047">
    <property type="entry name" value="RNI-like"/>
    <property type="match status" value="1"/>
</dbReference>
<name>A0A0C2Y793_HEBCY</name>
<dbReference type="STRING" id="686832.A0A0C2Y793"/>
<dbReference type="Proteomes" id="UP000053424">
    <property type="component" value="Unassembled WGS sequence"/>
</dbReference>
<protein>
    <recommendedName>
        <fullName evidence="4">F-box domain-containing protein</fullName>
    </recommendedName>
</protein>
<evidence type="ECO:0000313" key="3">
    <source>
        <dbReference type="Proteomes" id="UP000053424"/>
    </source>
</evidence>
<feature type="compositionally biased region" description="Polar residues" evidence="1">
    <location>
        <begin position="17"/>
        <end position="32"/>
    </location>
</feature>
<dbReference type="Gene3D" id="3.80.10.10">
    <property type="entry name" value="Ribonuclease Inhibitor"/>
    <property type="match status" value="1"/>
</dbReference>
<proteinExistence type="predicted"/>
<reference evidence="2 3" key="1">
    <citation type="submission" date="2014-04" db="EMBL/GenBank/DDBJ databases">
        <authorList>
            <consortium name="DOE Joint Genome Institute"/>
            <person name="Kuo A."/>
            <person name="Gay G."/>
            <person name="Dore J."/>
            <person name="Kohler A."/>
            <person name="Nagy L.G."/>
            <person name="Floudas D."/>
            <person name="Copeland A."/>
            <person name="Barry K.W."/>
            <person name="Cichocki N."/>
            <person name="Veneault-Fourrey C."/>
            <person name="LaButti K."/>
            <person name="Lindquist E.A."/>
            <person name="Lipzen A."/>
            <person name="Lundell T."/>
            <person name="Morin E."/>
            <person name="Murat C."/>
            <person name="Sun H."/>
            <person name="Tunlid A."/>
            <person name="Henrissat B."/>
            <person name="Grigoriev I.V."/>
            <person name="Hibbett D.S."/>
            <person name="Martin F."/>
            <person name="Nordberg H.P."/>
            <person name="Cantor M.N."/>
            <person name="Hua S.X."/>
        </authorList>
    </citation>
    <scope>NUCLEOTIDE SEQUENCE [LARGE SCALE GENOMIC DNA]</scope>
    <source>
        <strain evidence="3">h7</strain>
    </source>
</reference>
<organism evidence="2 3">
    <name type="scientific">Hebeloma cylindrosporum</name>
    <dbReference type="NCBI Taxonomy" id="76867"/>
    <lineage>
        <taxon>Eukaryota</taxon>
        <taxon>Fungi</taxon>
        <taxon>Dikarya</taxon>
        <taxon>Basidiomycota</taxon>
        <taxon>Agaricomycotina</taxon>
        <taxon>Agaricomycetes</taxon>
        <taxon>Agaricomycetidae</taxon>
        <taxon>Agaricales</taxon>
        <taxon>Agaricineae</taxon>
        <taxon>Hymenogastraceae</taxon>
        <taxon>Hebeloma</taxon>
    </lineage>
</organism>
<dbReference type="HOGENOM" id="CLU_459304_0_0_1"/>
<dbReference type="InterPro" id="IPR032675">
    <property type="entry name" value="LRR_dom_sf"/>
</dbReference>
<dbReference type="AlphaFoldDB" id="A0A0C2Y793"/>
<sequence>MTDDDDSWGIWLPNASSSFIEVSPQEPQSAESQVGAPMTRGGHKKKRKGKGRAADVMPDPLQPNQEEPALEDWDHQPCFPASGQSGPVHIEEQPVCDPVTSEKSAQERAMENQDILGEIFNVISFDLDTPGNDPSQTRKDLFYAACTCRAFLDPAVNALWRVLPSLYPLLKLLPSFQLVNSQYILPDVNPEEWGLLEDYARRVRIIEYTSLRWSVSPLVYFRLNQLRRSSLFPALKMLRFPPNVSVDMFSPFSMLSPDMERLELNHSLLSDSELFRPFFAFATTNSPNITHLVLRGDVAIDLKPIFLFGSLHTLELELSEQLYDTEFFRRLGQLTTLRNLTLFLGPSNPRPESPVPLNGFLPSTRFGSSLETLRIKGSTAAITQLSRPRVTGRVLAQVLRTAGKFRSVRQAYHHFHLIGLFVIVCAYHRLQNLEVLEIQNGRFTLSETDFLALLSAFPRLRRLSLPNACQSSFPPISVLWEPSSMPSTLEELRFCCFNAGTSGQLPANLKDVAINRSVAHHKLRRLAISSEFHHISDHDVILLARLLDTAYPNLDVVEGYGPNAANGYESWSRVNLFRAALRDNRLEMEITSNP</sequence>
<feature type="region of interest" description="Disordered" evidence="1">
    <location>
        <begin position="17"/>
        <end position="67"/>
    </location>
</feature>